<evidence type="ECO:0000256" key="1">
    <source>
        <dbReference type="SAM" id="MobiDB-lite"/>
    </source>
</evidence>
<sequence length="99" mass="10931">MEAAYERKKDSGLEGSHMTEGSQPPGGFIGRSTPWLLKDPKKKRAMQDLGQEVEQGSFWETSAKNGSRLTPLQPVKRHQAEMPSRYSAAPVLAKIATFS</sequence>
<evidence type="ECO:0000313" key="3">
    <source>
        <dbReference type="Proteomes" id="UP000693946"/>
    </source>
</evidence>
<comment type="caution">
    <text evidence="2">The sequence shown here is derived from an EMBL/GenBank/DDBJ whole genome shotgun (WGS) entry which is preliminary data.</text>
</comment>
<dbReference type="EMBL" id="JAGKHQ010000008">
    <property type="protein sequence ID" value="KAG7509991.1"/>
    <property type="molecule type" value="Genomic_DNA"/>
</dbReference>
<accession>A0AAV6RXK9</accession>
<feature type="region of interest" description="Disordered" evidence="1">
    <location>
        <begin position="1"/>
        <end position="35"/>
    </location>
</feature>
<name>A0AAV6RXK9_SOLSE</name>
<reference evidence="2 3" key="1">
    <citation type="journal article" date="2021" name="Sci. Rep.">
        <title>Chromosome anchoring in Senegalese sole (Solea senegalensis) reveals sex-associated markers and genome rearrangements in flatfish.</title>
        <authorList>
            <person name="Guerrero-Cozar I."/>
            <person name="Gomez-Garrido J."/>
            <person name="Berbel C."/>
            <person name="Martinez-Blanch J.F."/>
            <person name="Alioto T."/>
            <person name="Claros M.G."/>
            <person name="Gagnaire P.A."/>
            <person name="Manchado M."/>
        </authorList>
    </citation>
    <scope>NUCLEOTIDE SEQUENCE [LARGE SCALE GENOMIC DNA]</scope>
    <source>
        <strain evidence="2">Sse05_10M</strain>
    </source>
</reference>
<keyword evidence="3" id="KW-1185">Reference proteome</keyword>
<dbReference type="Proteomes" id="UP000693946">
    <property type="component" value="Linkage Group LG16"/>
</dbReference>
<protein>
    <submittedName>
        <fullName evidence="2">Uncharacterized protein</fullName>
    </submittedName>
</protein>
<gene>
    <name evidence="2" type="ORF">JOB18_010419</name>
</gene>
<proteinExistence type="predicted"/>
<organism evidence="2 3">
    <name type="scientific">Solea senegalensis</name>
    <name type="common">Senegalese sole</name>
    <dbReference type="NCBI Taxonomy" id="28829"/>
    <lineage>
        <taxon>Eukaryota</taxon>
        <taxon>Metazoa</taxon>
        <taxon>Chordata</taxon>
        <taxon>Craniata</taxon>
        <taxon>Vertebrata</taxon>
        <taxon>Euteleostomi</taxon>
        <taxon>Actinopterygii</taxon>
        <taxon>Neopterygii</taxon>
        <taxon>Teleostei</taxon>
        <taxon>Neoteleostei</taxon>
        <taxon>Acanthomorphata</taxon>
        <taxon>Carangaria</taxon>
        <taxon>Pleuronectiformes</taxon>
        <taxon>Pleuronectoidei</taxon>
        <taxon>Soleidae</taxon>
        <taxon>Solea</taxon>
    </lineage>
</organism>
<feature type="compositionally biased region" description="Basic and acidic residues" evidence="1">
    <location>
        <begin position="1"/>
        <end position="12"/>
    </location>
</feature>
<evidence type="ECO:0000313" key="2">
    <source>
        <dbReference type="EMBL" id="KAG7509991.1"/>
    </source>
</evidence>
<dbReference type="AlphaFoldDB" id="A0AAV6RXK9"/>